<gene>
    <name evidence="3" type="ORF">KSP40_PGU014970</name>
</gene>
<evidence type="ECO:0000313" key="3">
    <source>
        <dbReference type="EMBL" id="KAK8965781.1"/>
    </source>
</evidence>
<protein>
    <recommendedName>
        <fullName evidence="2">Retrotransposon gag domain-containing protein</fullName>
    </recommendedName>
</protein>
<dbReference type="InterPro" id="IPR005162">
    <property type="entry name" value="Retrotrans_gag_dom"/>
</dbReference>
<organism evidence="3 4">
    <name type="scientific">Platanthera guangdongensis</name>
    <dbReference type="NCBI Taxonomy" id="2320717"/>
    <lineage>
        <taxon>Eukaryota</taxon>
        <taxon>Viridiplantae</taxon>
        <taxon>Streptophyta</taxon>
        <taxon>Embryophyta</taxon>
        <taxon>Tracheophyta</taxon>
        <taxon>Spermatophyta</taxon>
        <taxon>Magnoliopsida</taxon>
        <taxon>Liliopsida</taxon>
        <taxon>Asparagales</taxon>
        <taxon>Orchidaceae</taxon>
        <taxon>Orchidoideae</taxon>
        <taxon>Orchideae</taxon>
        <taxon>Orchidinae</taxon>
        <taxon>Platanthera</taxon>
    </lineage>
</organism>
<comment type="caution">
    <text evidence="3">The sequence shown here is derived from an EMBL/GenBank/DDBJ whole genome shotgun (WGS) entry which is preliminary data.</text>
</comment>
<feature type="transmembrane region" description="Helical" evidence="1">
    <location>
        <begin position="242"/>
        <end position="264"/>
    </location>
</feature>
<keyword evidence="4" id="KW-1185">Reference proteome</keyword>
<keyword evidence="1" id="KW-0812">Transmembrane</keyword>
<proteinExistence type="predicted"/>
<reference evidence="3 4" key="1">
    <citation type="journal article" date="2022" name="Nat. Plants">
        <title>Genomes of leafy and leafless Platanthera orchids illuminate the evolution of mycoheterotrophy.</title>
        <authorList>
            <person name="Li M.H."/>
            <person name="Liu K.W."/>
            <person name="Li Z."/>
            <person name="Lu H.C."/>
            <person name="Ye Q.L."/>
            <person name="Zhang D."/>
            <person name="Wang J.Y."/>
            <person name="Li Y.F."/>
            <person name="Zhong Z.M."/>
            <person name="Liu X."/>
            <person name="Yu X."/>
            <person name="Liu D.K."/>
            <person name="Tu X.D."/>
            <person name="Liu B."/>
            <person name="Hao Y."/>
            <person name="Liao X.Y."/>
            <person name="Jiang Y.T."/>
            <person name="Sun W.H."/>
            <person name="Chen J."/>
            <person name="Chen Y.Q."/>
            <person name="Ai Y."/>
            <person name="Zhai J.W."/>
            <person name="Wu S.S."/>
            <person name="Zhou Z."/>
            <person name="Hsiao Y.Y."/>
            <person name="Wu W.L."/>
            <person name="Chen Y.Y."/>
            <person name="Lin Y.F."/>
            <person name="Hsu J.L."/>
            <person name="Li C.Y."/>
            <person name="Wang Z.W."/>
            <person name="Zhao X."/>
            <person name="Zhong W.Y."/>
            <person name="Ma X.K."/>
            <person name="Ma L."/>
            <person name="Huang J."/>
            <person name="Chen G.Z."/>
            <person name="Huang M.Z."/>
            <person name="Huang L."/>
            <person name="Peng D.H."/>
            <person name="Luo Y.B."/>
            <person name="Zou S.Q."/>
            <person name="Chen S.P."/>
            <person name="Lan S."/>
            <person name="Tsai W.C."/>
            <person name="Van de Peer Y."/>
            <person name="Liu Z.J."/>
        </authorList>
    </citation>
    <scope>NUCLEOTIDE SEQUENCE [LARGE SCALE GENOMIC DNA]</scope>
    <source>
        <strain evidence="3">Lor288</strain>
    </source>
</reference>
<evidence type="ECO:0000256" key="1">
    <source>
        <dbReference type="SAM" id="Phobius"/>
    </source>
</evidence>
<dbReference type="Pfam" id="PF03732">
    <property type="entry name" value="Retrotrans_gag"/>
    <property type="match status" value="1"/>
</dbReference>
<feature type="domain" description="Retrotransposon gag" evidence="2">
    <location>
        <begin position="9"/>
        <end position="108"/>
    </location>
</feature>
<keyword evidence="1" id="KW-0472">Membrane</keyword>
<dbReference type="Proteomes" id="UP001412067">
    <property type="component" value="Unassembled WGS sequence"/>
</dbReference>
<sequence length="295" mass="33621">MPRQYTCTLAVSILESHTKKWWKSLIGSTFHGRVYKDISWNEFSEAFLKYFVPSTSRVELESHTQKGGGSPLWVPLYQQEFQYLAKFADFYDLDDRGYTKQFYKGLRDPLRQALLFIMNLSLKEIINMAKRLEAGHLGIQASCKRTIEGMMEAGPSFRMRQNIRCGRGNQRGGGHFHQNFMMERPSPQLTLFPPLLFQPHQQLGGLMSPHFTLIFGLIWASFIALALHLRAFIAYLCLCTYFTIKCTVGPLLCAFCVSILLLFFSPISGMWCTRSGDLSAPSAGTVVVRVLWNCS</sequence>
<evidence type="ECO:0000313" key="4">
    <source>
        <dbReference type="Proteomes" id="UP001412067"/>
    </source>
</evidence>
<accession>A0ABR2MQN1</accession>
<evidence type="ECO:0000259" key="2">
    <source>
        <dbReference type="Pfam" id="PF03732"/>
    </source>
</evidence>
<keyword evidence="1" id="KW-1133">Transmembrane helix</keyword>
<feature type="transmembrane region" description="Helical" evidence="1">
    <location>
        <begin position="211"/>
        <end position="236"/>
    </location>
</feature>
<dbReference type="EMBL" id="JBBWWR010000005">
    <property type="protein sequence ID" value="KAK8965781.1"/>
    <property type="molecule type" value="Genomic_DNA"/>
</dbReference>
<name>A0ABR2MQN1_9ASPA</name>